<evidence type="ECO:0000256" key="1">
    <source>
        <dbReference type="ARBA" id="ARBA00004123"/>
    </source>
</evidence>
<feature type="compositionally biased region" description="Low complexity" evidence="7">
    <location>
        <begin position="230"/>
        <end position="239"/>
    </location>
</feature>
<keyword evidence="9" id="KW-1185">Reference proteome</keyword>
<evidence type="ECO:0000256" key="7">
    <source>
        <dbReference type="SAM" id="MobiDB-lite"/>
    </source>
</evidence>
<dbReference type="Proteomes" id="UP000827889">
    <property type="component" value="Chromosome 5"/>
</dbReference>
<dbReference type="SUPFAM" id="SSF54171">
    <property type="entry name" value="DNA-binding domain"/>
    <property type="match status" value="1"/>
</dbReference>
<name>A0A8B8NDA8_9MYRT</name>
<evidence type="ECO:0000259" key="8">
    <source>
        <dbReference type="PROSITE" id="PS51032"/>
    </source>
</evidence>
<keyword evidence="3" id="KW-0238">DNA-binding</keyword>
<dbReference type="PANTHER" id="PTHR31190:SF102">
    <property type="entry name" value="AP2_ERF DOMAIN-CONTAINING PROTEIN"/>
    <property type="match status" value="1"/>
</dbReference>
<dbReference type="GO" id="GO:0005634">
    <property type="term" value="C:nucleus"/>
    <property type="evidence" value="ECO:0007669"/>
    <property type="project" value="UniProtKB-SubCell"/>
</dbReference>
<evidence type="ECO:0000256" key="3">
    <source>
        <dbReference type="ARBA" id="ARBA00023125"/>
    </source>
</evidence>
<dbReference type="AlphaFoldDB" id="A0A8B8NDA8"/>
<keyword evidence="4" id="KW-0804">Transcription</keyword>
<dbReference type="GO" id="GO:0003700">
    <property type="term" value="F:DNA-binding transcription factor activity"/>
    <property type="evidence" value="ECO:0007669"/>
    <property type="project" value="InterPro"/>
</dbReference>
<dbReference type="InterPro" id="IPR001471">
    <property type="entry name" value="AP2/ERF_dom"/>
</dbReference>
<dbReference type="InterPro" id="IPR036955">
    <property type="entry name" value="AP2/ERF_dom_sf"/>
</dbReference>
<accession>A0A8B8NDA8</accession>
<dbReference type="PROSITE" id="PS51032">
    <property type="entry name" value="AP2_ERF"/>
    <property type="match status" value="1"/>
</dbReference>
<organism evidence="9 10">
    <name type="scientific">Rhodamnia argentea</name>
    <dbReference type="NCBI Taxonomy" id="178133"/>
    <lineage>
        <taxon>Eukaryota</taxon>
        <taxon>Viridiplantae</taxon>
        <taxon>Streptophyta</taxon>
        <taxon>Embryophyta</taxon>
        <taxon>Tracheophyta</taxon>
        <taxon>Spermatophyta</taxon>
        <taxon>Magnoliopsida</taxon>
        <taxon>eudicotyledons</taxon>
        <taxon>Gunneridae</taxon>
        <taxon>Pentapetalae</taxon>
        <taxon>rosids</taxon>
        <taxon>malvids</taxon>
        <taxon>Myrtales</taxon>
        <taxon>Myrtaceae</taxon>
        <taxon>Myrtoideae</taxon>
        <taxon>Myrteae</taxon>
        <taxon>Australasian group</taxon>
        <taxon>Rhodamnia</taxon>
    </lineage>
</organism>
<dbReference type="GO" id="GO:0003677">
    <property type="term" value="F:DNA binding"/>
    <property type="evidence" value="ECO:0007669"/>
    <property type="project" value="UniProtKB-KW"/>
</dbReference>
<dbReference type="InterPro" id="IPR016177">
    <property type="entry name" value="DNA-bd_dom_sf"/>
</dbReference>
<dbReference type="Gene3D" id="3.30.730.10">
    <property type="entry name" value="AP2/ERF domain"/>
    <property type="match status" value="1"/>
</dbReference>
<comment type="similarity">
    <text evidence="6">Belongs to the AP2/ERF transcription factor family. ERF subfamily.</text>
</comment>
<dbReference type="KEGG" id="rarg:115733974"/>
<proteinExistence type="inferred from homology"/>
<dbReference type="RefSeq" id="XP_030520435.2">
    <property type="nucleotide sequence ID" value="XM_030664575.2"/>
</dbReference>
<evidence type="ECO:0000256" key="2">
    <source>
        <dbReference type="ARBA" id="ARBA00023015"/>
    </source>
</evidence>
<dbReference type="GO" id="GO:0009873">
    <property type="term" value="P:ethylene-activated signaling pathway"/>
    <property type="evidence" value="ECO:0007669"/>
    <property type="project" value="InterPro"/>
</dbReference>
<gene>
    <name evidence="10" type="primary">LOC115733974</name>
</gene>
<evidence type="ECO:0000256" key="5">
    <source>
        <dbReference type="ARBA" id="ARBA00023242"/>
    </source>
</evidence>
<evidence type="ECO:0000256" key="6">
    <source>
        <dbReference type="ARBA" id="ARBA00024343"/>
    </source>
</evidence>
<evidence type="ECO:0000313" key="9">
    <source>
        <dbReference type="Proteomes" id="UP000827889"/>
    </source>
</evidence>
<evidence type="ECO:0000313" key="10">
    <source>
        <dbReference type="RefSeq" id="XP_030520435.2"/>
    </source>
</evidence>
<dbReference type="GeneID" id="115733974"/>
<dbReference type="PANTHER" id="PTHR31190">
    <property type="entry name" value="DNA-BINDING DOMAIN"/>
    <property type="match status" value="1"/>
</dbReference>
<keyword evidence="5" id="KW-0539">Nucleus</keyword>
<protein>
    <submittedName>
        <fullName evidence="10">Ethylene-responsive transcription factor 13-like</fullName>
    </submittedName>
</protein>
<sequence>MLQEIISPFETGRMDVLKSICEHLFEDHDDGVNPTFYAPAPANTYSWSSSFSDLLLTESWSELALKVDDSEDMLVYGAMCDALNPGWTMPSASNQELDFEVTAVDYDGIGLASYQELDLEVTTVDDNSTDLATEKKPEMVEQEVQMPVEKTHYKGVRRRPWGKYAAEIRDPKKNGARIWLGTYEKPEDAALAYDRAAFKMRGSKAKVNFPHLIGSAEYEPVRISRKHLSPEPSSPSGSSDDGLMTRMKRRKREVNADAEVDLGTPIPFPILDMGFLSGDEQFVL</sequence>
<keyword evidence="2" id="KW-0805">Transcription regulation</keyword>
<dbReference type="OrthoDB" id="688329at2759"/>
<dbReference type="PRINTS" id="PR00367">
    <property type="entry name" value="ETHRSPELEMNT"/>
</dbReference>
<dbReference type="InterPro" id="IPR044808">
    <property type="entry name" value="ERF_plant"/>
</dbReference>
<dbReference type="SMART" id="SM00380">
    <property type="entry name" value="AP2"/>
    <property type="match status" value="1"/>
</dbReference>
<feature type="region of interest" description="Disordered" evidence="7">
    <location>
        <begin position="224"/>
        <end position="243"/>
    </location>
</feature>
<reference evidence="10" key="1">
    <citation type="submission" date="2025-08" db="UniProtKB">
        <authorList>
            <consortium name="RefSeq"/>
        </authorList>
    </citation>
    <scope>IDENTIFICATION</scope>
    <source>
        <tissue evidence="10">Leaf</tissue>
    </source>
</reference>
<dbReference type="CDD" id="cd00018">
    <property type="entry name" value="AP2"/>
    <property type="match status" value="1"/>
</dbReference>
<feature type="domain" description="AP2/ERF" evidence="8">
    <location>
        <begin position="152"/>
        <end position="210"/>
    </location>
</feature>
<comment type="subcellular location">
    <subcellularLocation>
        <location evidence="1">Nucleus</location>
    </subcellularLocation>
</comment>
<evidence type="ECO:0000256" key="4">
    <source>
        <dbReference type="ARBA" id="ARBA00023163"/>
    </source>
</evidence>
<dbReference type="Pfam" id="PF00847">
    <property type="entry name" value="AP2"/>
    <property type="match status" value="1"/>
</dbReference>